<evidence type="ECO:0000313" key="3">
    <source>
        <dbReference type="EMBL" id="QGG48970.1"/>
    </source>
</evidence>
<name>A0A5Q2N9M3_9FIRM</name>
<feature type="transmembrane region" description="Helical" evidence="1">
    <location>
        <begin position="260"/>
        <end position="280"/>
    </location>
</feature>
<organism evidence="3 4">
    <name type="scientific">Heliorestis convoluta</name>
    <dbReference type="NCBI Taxonomy" id="356322"/>
    <lineage>
        <taxon>Bacteria</taxon>
        <taxon>Bacillati</taxon>
        <taxon>Bacillota</taxon>
        <taxon>Clostridia</taxon>
        <taxon>Eubacteriales</taxon>
        <taxon>Heliobacteriaceae</taxon>
        <taxon>Heliorestis</taxon>
    </lineage>
</organism>
<dbReference type="RefSeq" id="WP_153726032.1">
    <property type="nucleotide sequence ID" value="NZ_CP045875.1"/>
</dbReference>
<feature type="transmembrane region" description="Helical" evidence="1">
    <location>
        <begin position="62"/>
        <end position="87"/>
    </location>
</feature>
<feature type="domain" description="DUF418" evidence="2">
    <location>
        <begin position="242"/>
        <end position="404"/>
    </location>
</feature>
<dbReference type="InterPro" id="IPR052529">
    <property type="entry name" value="Bact_Transport_Assoc"/>
</dbReference>
<feature type="transmembrane region" description="Helical" evidence="1">
    <location>
        <begin position="124"/>
        <end position="140"/>
    </location>
</feature>
<proteinExistence type="predicted"/>
<feature type="transmembrane region" description="Helical" evidence="1">
    <location>
        <begin position="218"/>
        <end position="240"/>
    </location>
</feature>
<keyword evidence="1" id="KW-0812">Transmembrane</keyword>
<feature type="transmembrane region" description="Helical" evidence="1">
    <location>
        <begin position="99"/>
        <end position="118"/>
    </location>
</feature>
<accession>A0A5Q2N9M3</accession>
<protein>
    <recommendedName>
        <fullName evidence="2">DUF418 domain-containing protein</fullName>
    </recommendedName>
</protein>
<dbReference type="InterPro" id="IPR007349">
    <property type="entry name" value="DUF418"/>
</dbReference>
<feature type="transmembrane region" description="Helical" evidence="1">
    <location>
        <begin position="337"/>
        <end position="359"/>
    </location>
</feature>
<reference evidence="4" key="1">
    <citation type="submission" date="2019-11" db="EMBL/GenBank/DDBJ databases">
        <title>Genome sequence of Heliorestis convoluta strain HH, an alkaliphilic and minimalistic phototrophic bacterium from a soda lake in Egypt.</title>
        <authorList>
            <person name="Dewey E.D."/>
            <person name="Stokes L.M."/>
            <person name="Burchell B.M."/>
            <person name="Shaffer K.N."/>
            <person name="Huntington A.M."/>
            <person name="Baker J.M."/>
            <person name="Nadendla S."/>
            <person name="Giglio M.G."/>
            <person name="Touchman J.W."/>
            <person name="Blankenship R.E."/>
            <person name="Madigan M.T."/>
            <person name="Sattley W.M."/>
        </authorList>
    </citation>
    <scope>NUCLEOTIDE SEQUENCE [LARGE SCALE GENOMIC DNA]</scope>
    <source>
        <strain evidence="4">HH</strain>
    </source>
</reference>
<keyword evidence="1" id="KW-0472">Membrane</keyword>
<dbReference type="Proteomes" id="UP000366051">
    <property type="component" value="Chromosome"/>
</dbReference>
<evidence type="ECO:0000259" key="2">
    <source>
        <dbReference type="Pfam" id="PF04235"/>
    </source>
</evidence>
<dbReference type="PANTHER" id="PTHR30590:SF2">
    <property type="entry name" value="INNER MEMBRANE PROTEIN"/>
    <property type="match status" value="1"/>
</dbReference>
<dbReference type="AlphaFoldDB" id="A0A5Q2N9M3"/>
<feature type="transmembrane region" description="Helical" evidence="1">
    <location>
        <begin position="20"/>
        <end position="42"/>
    </location>
</feature>
<evidence type="ECO:0000256" key="1">
    <source>
        <dbReference type="SAM" id="Phobius"/>
    </source>
</evidence>
<evidence type="ECO:0000313" key="4">
    <source>
        <dbReference type="Proteomes" id="UP000366051"/>
    </source>
</evidence>
<dbReference type="Pfam" id="PF04235">
    <property type="entry name" value="DUF418"/>
    <property type="match status" value="1"/>
</dbReference>
<keyword evidence="4" id="KW-1185">Reference proteome</keyword>
<feature type="transmembrane region" description="Helical" evidence="1">
    <location>
        <begin position="292"/>
        <end position="317"/>
    </location>
</feature>
<dbReference type="EMBL" id="CP045875">
    <property type="protein sequence ID" value="QGG48970.1"/>
    <property type="molecule type" value="Genomic_DNA"/>
</dbReference>
<feature type="transmembrane region" description="Helical" evidence="1">
    <location>
        <begin position="147"/>
        <end position="170"/>
    </location>
</feature>
<dbReference type="KEGG" id="hcv:FTV88_2881"/>
<dbReference type="PANTHER" id="PTHR30590">
    <property type="entry name" value="INNER MEMBRANE PROTEIN"/>
    <property type="match status" value="1"/>
</dbReference>
<sequence>MSSLLQPTSKKERIVELDILRGFALLGILLVNMAYFNSPVVYSHLIGLELWAGWADSIVERLVFFLAEGKFYTMFSFLFGLGFIIFMERAKEKVKRPRLLFLRRLSALLIFGLIHAFFFWFGDILTIYALFGLLLLFFVYRKPRTLLVWTGIMVFLYFILIFFQLLGAWVTTQELNPVVVEQEALFNAEMMALVEQSYLFYGQGTWSEVMAQRVHDTLFVFSYMIFALPIILPMFLLGAYVGKKGWHRDLSSALPILRKIWLFSLLVGLPLTVLKTYAFFQPEMSTYSFYYGLYMVGMILGDPLMSFFYMISVVLLLQKSFWRERLEFLRPVGQMALSNYLLQTLIATTLFYSYGLGLYGQVGPVWNLVLTFVIFSVQVYVSRYWLSRYSFGPMERLWRMMTYGRIAGKERLTKSGSV</sequence>
<feature type="transmembrane region" description="Helical" evidence="1">
    <location>
        <begin position="365"/>
        <end position="386"/>
    </location>
</feature>
<keyword evidence="1" id="KW-1133">Transmembrane helix</keyword>
<gene>
    <name evidence="3" type="ORF">FTV88_2881</name>
</gene>
<dbReference type="OrthoDB" id="9807744at2"/>